<feature type="compositionally biased region" description="Basic and acidic residues" evidence="2">
    <location>
        <begin position="10"/>
        <end position="27"/>
    </location>
</feature>
<feature type="region of interest" description="Disordered" evidence="2">
    <location>
        <begin position="1"/>
        <end position="42"/>
    </location>
</feature>
<dbReference type="Proteomes" id="UP000186364">
    <property type="component" value="Unassembled WGS sequence"/>
</dbReference>
<dbReference type="AlphaFoldDB" id="A0A1Q9AVG4"/>
<gene>
    <name evidence="3" type="ORF">BJF93_11820</name>
</gene>
<reference evidence="3 4" key="1">
    <citation type="submission" date="2016-09" db="EMBL/GenBank/DDBJ databases">
        <title>Rhizobium sp. nov., a novel species isolated from the rice rhizosphere.</title>
        <authorList>
            <person name="Zhao J."/>
            <person name="Zhang X."/>
        </authorList>
    </citation>
    <scope>NUCLEOTIDE SEQUENCE [LARGE SCALE GENOMIC DNA]</scope>
    <source>
        <strain evidence="3 4">1.7048</strain>
    </source>
</reference>
<accession>A0A1Q9AVG4</accession>
<evidence type="ECO:0000256" key="1">
    <source>
        <dbReference type="SAM" id="Coils"/>
    </source>
</evidence>
<protein>
    <submittedName>
        <fullName evidence="3">Uncharacterized protein</fullName>
    </submittedName>
</protein>
<dbReference type="RefSeq" id="WP_075628236.1">
    <property type="nucleotide sequence ID" value="NZ_FOAM01000010.1"/>
</dbReference>
<dbReference type="Gene3D" id="1.20.58.130">
    <property type="match status" value="1"/>
</dbReference>
<comment type="caution">
    <text evidence="3">The sequence shown here is derived from an EMBL/GenBank/DDBJ whole genome shotgun (WGS) entry which is preliminary data.</text>
</comment>
<keyword evidence="1" id="KW-0175">Coiled coil</keyword>
<proteinExistence type="predicted"/>
<evidence type="ECO:0000313" key="4">
    <source>
        <dbReference type="Proteomes" id="UP000186364"/>
    </source>
</evidence>
<dbReference type="OrthoDB" id="9973591at2"/>
<sequence length="213" mass="22954">MSITDGIRAPGERGLSRHDPPARRDPEDQAGGETVRPSPAPTTLVTAQEIAQRLSESPELSELVHVTSAHATTRASEDQGSPADETSHSDLLAGRDIGFVLTNIAAAGEALAALRQEISTVRQQLEAARQDVWGIRDELTPFRSDMLSRLGGLSNRLADLESTLSSGTFDLRGLRAEAMSHYNQSLSGRGSHERLSISDLSERVHTLEQRIAG</sequence>
<evidence type="ECO:0000256" key="2">
    <source>
        <dbReference type="SAM" id="MobiDB-lite"/>
    </source>
</evidence>
<name>A0A1Q9AVG4_9HYPH</name>
<dbReference type="EMBL" id="MKIP01000052">
    <property type="protein sequence ID" value="OLP59404.1"/>
    <property type="molecule type" value="Genomic_DNA"/>
</dbReference>
<organism evidence="3 4">
    <name type="scientific">Xaviernesmea oryzae</name>
    <dbReference type="NCBI Taxonomy" id="464029"/>
    <lineage>
        <taxon>Bacteria</taxon>
        <taxon>Pseudomonadati</taxon>
        <taxon>Pseudomonadota</taxon>
        <taxon>Alphaproteobacteria</taxon>
        <taxon>Hyphomicrobiales</taxon>
        <taxon>Rhizobiaceae</taxon>
        <taxon>Rhizobium/Agrobacterium group</taxon>
        <taxon>Xaviernesmea</taxon>
    </lineage>
</organism>
<keyword evidence="4" id="KW-1185">Reference proteome</keyword>
<feature type="coiled-coil region" evidence="1">
    <location>
        <begin position="104"/>
        <end position="131"/>
    </location>
</feature>
<feature type="region of interest" description="Disordered" evidence="2">
    <location>
        <begin position="70"/>
        <end position="89"/>
    </location>
</feature>
<evidence type="ECO:0000313" key="3">
    <source>
        <dbReference type="EMBL" id="OLP59404.1"/>
    </source>
</evidence>